<dbReference type="PATRIC" id="fig|1938.6.peg.2712"/>
<evidence type="ECO:0000313" key="2">
    <source>
        <dbReference type="Proteomes" id="UP000037023"/>
    </source>
</evidence>
<protein>
    <submittedName>
        <fullName evidence="1">PE-PGRS family protein</fullName>
    </submittedName>
</protein>
<dbReference type="Proteomes" id="UP000037023">
    <property type="component" value="Unassembled WGS sequence"/>
</dbReference>
<dbReference type="EMBL" id="LGUP01000096">
    <property type="protein sequence ID" value="KOG30338.1"/>
    <property type="molecule type" value="Genomic_DNA"/>
</dbReference>
<gene>
    <name evidence="1" type="ORF">ADK34_12480</name>
</gene>
<accession>A0A0L8KWJ9</accession>
<reference evidence="1 2" key="1">
    <citation type="submission" date="2015-06" db="EMBL/GenBank/DDBJ databases">
        <authorList>
            <person name="Hoefler B.C."/>
            <person name="Straight P.D."/>
        </authorList>
    </citation>
    <scope>NUCLEOTIDE SEQUENCE [LARGE SCALE GENOMIC DNA]</scope>
    <source>
        <strain evidence="1 2">NRRL 3427</strain>
    </source>
</reference>
<evidence type="ECO:0000313" key="1">
    <source>
        <dbReference type="EMBL" id="KOG30338.1"/>
    </source>
</evidence>
<dbReference type="RefSeq" id="WP_033204839.1">
    <property type="nucleotide sequence ID" value="NZ_LGUP01000096.1"/>
</dbReference>
<proteinExistence type="predicted"/>
<name>A0A0L8KWJ9_STRVR</name>
<sequence>MTDTEAKAEAAPEDSSGVVGLGVTGVAGYARPAPRDVAKEREARAGVLGVGDASAHSPGVSGFGETGVIGSGSRFGVLGRGETGVRGETLFSEGVHGVAKATGAGVVGESKDGPGVIASSKSEAGLRAQSDTEVGGVFSSGKAAQIELTPLLADVPDSTAQLPGEGRLGQLAVLSDDAVTCRLYLCVEAQEGAPALWAEVRLGDPVQGRTTS</sequence>
<organism evidence="1 2">
    <name type="scientific">Streptomyces viridochromogenes</name>
    <dbReference type="NCBI Taxonomy" id="1938"/>
    <lineage>
        <taxon>Bacteria</taxon>
        <taxon>Bacillati</taxon>
        <taxon>Actinomycetota</taxon>
        <taxon>Actinomycetes</taxon>
        <taxon>Kitasatosporales</taxon>
        <taxon>Streptomycetaceae</taxon>
        <taxon>Streptomyces</taxon>
    </lineage>
</organism>
<dbReference type="AlphaFoldDB" id="A0A0L8KWJ9"/>
<comment type="caution">
    <text evidence="1">The sequence shown here is derived from an EMBL/GenBank/DDBJ whole genome shotgun (WGS) entry which is preliminary data.</text>
</comment>
<dbReference type="OrthoDB" id="9929866at2"/>